<dbReference type="EC" id="3.2.1.40" evidence="2"/>
<dbReference type="InterPro" id="IPR016007">
    <property type="entry name" value="Alpha_rhamnosid"/>
</dbReference>
<evidence type="ECO:0000259" key="4">
    <source>
        <dbReference type="Pfam" id="PF05592"/>
    </source>
</evidence>
<keyword evidence="8" id="KW-0326">Glycosidase</keyword>
<evidence type="ECO:0000259" key="5">
    <source>
        <dbReference type="Pfam" id="PF08531"/>
    </source>
</evidence>
<dbReference type="Gene3D" id="1.50.10.10">
    <property type="match status" value="1"/>
</dbReference>
<dbReference type="Pfam" id="PF05592">
    <property type="entry name" value="Bac_rhamnosid"/>
    <property type="match status" value="1"/>
</dbReference>
<dbReference type="PANTHER" id="PTHR33307:SF6">
    <property type="entry name" value="ALPHA-RHAMNOSIDASE (EUROFUNG)-RELATED"/>
    <property type="match status" value="1"/>
</dbReference>
<dbReference type="Pfam" id="PF08531">
    <property type="entry name" value="Bac_rhamnosid_N"/>
    <property type="match status" value="1"/>
</dbReference>
<feature type="domain" description="Bacterial alpha-L-rhamnosidase N-terminal" evidence="5">
    <location>
        <begin position="135"/>
        <end position="308"/>
    </location>
</feature>
<dbReference type="SUPFAM" id="SSF49785">
    <property type="entry name" value="Galactose-binding domain-like"/>
    <property type="match status" value="1"/>
</dbReference>
<dbReference type="PIRSF" id="PIRSF010631">
    <property type="entry name" value="A-rhamnsds"/>
    <property type="match status" value="1"/>
</dbReference>
<dbReference type="GO" id="GO:0030596">
    <property type="term" value="F:alpha-L-rhamnosidase activity"/>
    <property type="evidence" value="ECO:0007669"/>
    <property type="project" value="UniProtKB-EC"/>
</dbReference>
<dbReference type="InterPro" id="IPR008928">
    <property type="entry name" value="6-hairpin_glycosidase_sf"/>
</dbReference>
<feature type="domain" description="Alpha-L-rhamnosidase concanavalin-like" evidence="4">
    <location>
        <begin position="318"/>
        <end position="426"/>
    </location>
</feature>
<keyword evidence="9" id="KW-1185">Reference proteome</keyword>
<keyword evidence="3 8" id="KW-0378">Hydrolase</keyword>
<reference evidence="8 9" key="1">
    <citation type="submission" date="2020-10" db="EMBL/GenBank/DDBJ databases">
        <title>Sequencing the genomes of 1000 actinobacteria strains.</title>
        <authorList>
            <person name="Klenk H.-P."/>
        </authorList>
    </citation>
    <scope>NUCLEOTIDE SEQUENCE [LARGE SCALE GENOMIC DNA]</scope>
    <source>
        <strain evidence="8 9">DSM 43173</strain>
    </source>
</reference>
<evidence type="ECO:0000313" key="8">
    <source>
        <dbReference type="EMBL" id="MBE1593364.1"/>
    </source>
</evidence>
<dbReference type="SUPFAM" id="SSF48208">
    <property type="entry name" value="Six-hairpin glycosidases"/>
    <property type="match status" value="1"/>
</dbReference>
<dbReference type="InterPro" id="IPR012341">
    <property type="entry name" value="6hp_glycosidase-like_sf"/>
</dbReference>
<dbReference type="PANTHER" id="PTHR33307">
    <property type="entry name" value="ALPHA-RHAMNOSIDASE (EUROFUNG)"/>
    <property type="match status" value="1"/>
</dbReference>
<sequence length="884" mass="96789">MSVPTSLRVEHLDVPLGIHVSRPRLSWTLPAGSEVQLAYRIRAGGWDSGRVESDQSVLVPYGGPATRSGERVEWQVKVWTDAGESDWSAPSWWEAGLLEPADWTARWIEPSEPQPGEPGQRPAHLLRRTFAVPAAVKRARLYATAHGIYEAFLNGRRVGDLELTPGFTAYRQNLHVQTYDVTALLTEGAAVLAAVLSDGWFRGRTGAMRMADGFGPRTALLAQLRIEHADGSLTVVGTDGEWLSTTAEITAADLMDGERHDLRLALPGWSAPGFDATGWSKAEEATGDLYADFARLTASPAPPVRVVEEIRPIEVTPLPSGAHLVDLGQNINGRLRLRLPVQNGELTLTHGEALDGDGDLTTEHLRGIDFFTGDKLPAGQVDTVIPSGREGETFEPRHTTHGFRYVRVEGAAGPLTTADATGVVVHTDLRRTGAFSCSDERLDRLHDIAVWSFRGNACDIPTDCPQRERAGWTGDWMLYVPTAALLYDVAGFSVKWLRDLAADQWDDGCLNNFAPDPGGTAAQHLPAELLDRFAGSSGWGDACVIVPWDLYRAYGDLDLLHEFRPMMVRWVEFAAERARTRRHPGRVERRPEPAPHERYLWDGGFHWGEWTEPGVDPEAFRTADQGAVATAYLYRSACLLARISELTGHHEDSARYTDLAAHVLDAWRTEFLAADGSLTPATQATYVRALAFGLVPDHLRAATSERLAALIREAGTHVGTGFLATPYLLPVLADHGHLDLAYQLLLRDGEPSWMTMLERGATTIWEHWNGIDADGRPDASLNHYSKGAVISFLHTHTAGLRSVEDPGPDSAGYRRFTVRPLPGGGLTRAETTLDTPYGTARSAWRVDADGGFELTVTVPAGTEAEVVLPDGRAFHARPGTHVYR</sequence>
<dbReference type="InterPro" id="IPR013783">
    <property type="entry name" value="Ig-like_fold"/>
</dbReference>
<evidence type="ECO:0000256" key="3">
    <source>
        <dbReference type="ARBA" id="ARBA00022801"/>
    </source>
</evidence>
<name>A0ABR9MKB3_9ACTN</name>
<proteinExistence type="predicted"/>
<gene>
    <name evidence="8" type="ORF">H4W80_011622</name>
</gene>
<dbReference type="EMBL" id="JADBEK010000001">
    <property type="protein sequence ID" value="MBE1593364.1"/>
    <property type="molecule type" value="Genomic_DNA"/>
</dbReference>
<dbReference type="Pfam" id="PF17389">
    <property type="entry name" value="Bac_rhamnosid6H"/>
    <property type="match status" value="1"/>
</dbReference>
<dbReference type="Gene3D" id="2.60.120.260">
    <property type="entry name" value="Galactose-binding domain-like"/>
    <property type="match status" value="2"/>
</dbReference>
<accession>A0ABR9MKB3</accession>
<organism evidence="8 9">
    <name type="scientific">Nonomuraea angiospora</name>
    <dbReference type="NCBI Taxonomy" id="46172"/>
    <lineage>
        <taxon>Bacteria</taxon>
        <taxon>Bacillati</taxon>
        <taxon>Actinomycetota</taxon>
        <taxon>Actinomycetes</taxon>
        <taxon>Streptosporangiales</taxon>
        <taxon>Streptosporangiaceae</taxon>
        <taxon>Nonomuraea</taxon>
    </lineage>
</organism>
<dbReference type="InterPro" id="IPR008979">
    <property type="entry name" value="Galactose-bd-like_sf"/>
</dbReference>
<comment type="caution">
    <text evidence="8">The sequence shown here is derived from an EMBL/GenBank/DDBJ whole genome shotgun (WGS) entry which is preliminary data.</text>
</comment>
<dbReference type="Gene3D" id="2.60.40.10">
    <property type="entry name" value="Immunoglobulins"/>
    <property type="match status" value="1"/>
</dbReference>
<protein>
    <recommendedName>
        <fullName evidence="2">alpha-L-rhamnosidase</fullName>
        <ecNumber evidence="2">3.2.1.40</ecNumber>
    </recommendedName>
</protein>
<evidence type="ECO:0000259" key="6">
    <source>
        <dbReference type="Pfam" id="PF17389"/>
    </source>
</evidence>
<dbReference type="Proteomes" id="UP000633509">
    <property type="component" value="Unassembled WGS sequence"/>
</dbReference>
<dbReference type="InterPro" id="IPR035398">
    <property type="entry name" value="Bac_rhamnosid_C"/>
</dbReference>
<dbReference type="Pfam" id="PF17390">
    <property type="entry name" value="Bac_rhamnosid_C"/>
    <property type="match status" value="1"/>
</dbReference>
<feature type="domain" description="Alpha-L-rhamnosidase six-hairpin glycosidase" evidence="6">
    <location>
        <begin position="430"/>
        <end position="796"/>
    </location>
</feature>
<evidence type="ECO:0000256" key="2">
    <source>
        <dbReference type="ARBA" id="ARBA00012652"/>
    </source>
</evidence>
<comment type="catalytic activity">
    <reaction evidence="1">
        <text>Hydrolysis of terminal non-reducing alpha-L-rhamnose residues in alpha-L-rhamnosides.</text>
        <dbReference type="EC" id="3.2.1.40"/>
    </reaction>
</comment>
<evidence type="ECO:0000256" key="1">
    <source>
        <dbReference type="ARBA" id="ARBA00001445"/>
    </source>
</evidence>
<dbReference type="Gene3D" id="2.60.420.10">
    <property type="entry name" value="Maltose phosphorylase, domain 3"/>
    <property type="match status" value="1"/>
</dbReference>
<evidence type="ECO:0000259" key="7">
    <source>
        <dbReference type="Pfam" id="PF17390"/>
    </source>
</evidence>
<feature type="domain" description="Alpha-L-rhamnosidase C-terminal" evidence="7">
    <location>
        <begin position="808"/>
        <end position="872"/>
    </location>
</feature>
<dbReference type="RefSeq" id="WP_192792732.1">
    <property type="nucleotide sequence ID" value="NZ_JADBEK010000001.1"/>
</dbReference>
<evidence type="ECO:0000313" key="9">
    <source>
        <dbReference type="Proteomes" id="UP000633509"/>
    </source>
</evidence>
<dbReference type="InterPro" id="IPR008902">
    <property type="entry name" value="Rhamnosid_concanavalin"/>
</dbReference>
<dbReference type="Pfam" id="PF25788">
    <property type="entry name" value="Ig_Rha78A_N"/>
    <property type="match status" value="1"/>
</dbReference>
<dbReference type="InterPro" id="IPR035396">
    <property type="entry name" value="Bac_rhamnosid6H"/>
</dbReference>
<dbReference type="InterPro" id="IPR013737">
    <property type="entry name" value="Bac_rhamnosid_N"/>
</dbReference>